<dbReference type="GO" id="GO:0006355">
    <property type="term" value="P:regulation of DNA-templated transcription"/>
    <property type="evidence" value="ECO:0007669"/>
    <property type="project" value="InterPro"/>
</dbReference>
<dbReference type="GO" id="GO:0003677">
    <property type="term" value="F:DNA binding"/>
    <property type="evidence" value="ECO:0007669"/>
    <property type="project" value="InterPro"/>
</dbReference>
<dbReference type="InterPro" id="IPR036388">
    <property type="entry name" value="WH-like_DNA-bd_sf"/>
</dbReference>
<dbReference type="AlphaFoldDB" id="A0A7H1JCH5"/>
<reference evidence="2 3" key="1">
    <citation type="submission" date="2020-09" db="EMBL/GenBank/DDBJ databases">
        <title>Complete genome sequence of an Arctic sea ice bacterium Marinomonas arctica BSI20414.</title>
        <authorList>
            <person name="Liao L."/>
            <person name="Chen B."/>
        </authorList>
    </citation>
    <scope>NUCLEOTIDE SEQUENCE [LARGE SCALE GENOMIC DNA]</scope>
    <source>
        <strain evidence="2 3">BSI20414</strain>
    </source>
</reference>
<name>A0A7H1JCH5_9GAMM</name>
<keyword evidence="3" id="KW-1185">Reference proteome</keyword>
<dbReference type="OrthoDB" id="3171430at2"/>
<dbReference type="PROSITE" id="PS50043">
    <property type="entry name" value="HTH_LUXR_2"/>
    <property type="match status" value="1"/>
</dbReference>
<organism evidence="2 3">
    <name type="scientific">Marinomonas arctica</name>
    <dbReference type="NCBI Taxonomy" id="383750"/>
    <lineage>
        <taxon>Bacteria</taxon>
        <taxon>Pseudomonadati</taxon>
        <taxon>Pseudomonadota</taxon>
        <taxon>Gammaproteobacteria</taxon>
        <taxon>Oceanospirillales</taxon>
        <taxon>Oceanospirillaceae</taxon>
        <taxon>Marinomonas</taxon>
    </lineage>
</organism>
<gene>
    <name evidence="2" type="ORF">IBG28_18255</name>
</gene>
<dbReference type="InterPro" id="IPR000792">
    <property type="entry name" value="Tscrpt_reg_LuxR_C"/>
</dbReference>
<evidence type="ECO:0000313" key="2">
    <source>
        <dbReference type="EMBL" id="QNT08191.1"/>
    </source>
</evidence>
<feature type="domain" description="HTH luxR-type" evidence="1">
    <location>
        <begin position="1"/>
        <end position="39"/>
    </location>
</feature>
<dbReference type="InterPro" id="IPR016032">
    <property type="entry name" value="Sig_transdc_resp-reg_C-effctor"/>
</dbReference>
<dbReference type="KEGG" id="mard:IBG28_18255"/>
<dbReference type="Gene3D" id="1.10.10.10">
    <property type="entry name" value="Winged helix-like DNA-binding domain superfamily/Winged helix DNA-binding domain"/>
    <property type="match status" value="1"/>
</dbReference>
<proteinExistence type="predicted"/>
<sequence>MVHELFISSTTVRNQINNIIRKFGCKNRTHLAIIISKNSHYSSNLFHSV</sequence>
<dbReference type="Pfam" id="PF00196">
    <property type="entry name" value="GerE"/>
    <property type="match status" value="1"/>
</dbReference>
<accession>A0A7H1JCH5</accession>
<dbReference type="SUPFAM" id="SSF46894">
    <property type="entry name" value="C-terminal effector domain of the bipartite response regulators"/>
    <property type="match status" value="1"/>
</dbReference>
<dbReference type="EMBL" id="CP061081">
    <property type="protein sequence ID" value="QNT08191.1"/>
    <property type="molecule type" value="Genomic_DNA"/>
</dbReference>
<evidence type="ECO:0000313" key="3">
    <source>
        <dbReference type="Proteomes" id="UP000516370"/>
    </source>
</evidence>
<evidence type="ECO:0000259" key="1">
    <source>
        <dbReference type="PROSITE" id="PS50043"/>
    </source>
</evidence>
<protein>
    <recommendedName>
        <fullName evidence="1">HTH luxR-type domain-containing protein</fullName>
    </recommendedName>
</protein>
<dbReference type="RefSeq" id="WP_111606846.1">
    <property type="nucleotide sequence ID" value="NZ_CP061081.1"/>
</dbReference>
<dbReference type="Proteomes" id="UP000516370">
    <property type="component" value="Chromosome"/>
</dbReference>